<dbReference type="AlphaFoldDB" id="A0A7W6RA44"/>
<gene>
    <name evidence="1" type="ORF">GGD89_000305</name>
</gene>
<organism evidence="1 2">
    <name type="scientific">Roseospira visakhapatnamensis</name>
    <dbReference type="NCBI Taxonomy" id="390880"/>
    <lineage>
        <taxon>Bacteria</taxon>
        <taxon>Pseudomonadati</taxon>
        <taxon>Pseudomonadota</taxon>
        <taxon>Alphaproteobacteria</taxon>
        <taxon>Rhodospirillales</taxon>
        <taxon>Rhodospirillaceae</taxon>
        <taxon>Roseospira</taxon>
    </lineage>
</organism>
<protein>
    <submittedName>
        <fullName evidence="1">Uncharacterized protein</fullName>
    </submittedName>
</protein>
<evidence type="ECO:0000313" key="1">
    <source>
        <dbReference type="EMBL" id="MBB4264698.1"/>
    </source>
</evidence>
<dbReference type="Proteomes" id="UP000554286">
    <property type="component" value="Unassembled WGS sequence"/>
</dbReference>
<name>A0A7W6RA44_9PROT</name>
<dbReference type="RefSeq" id="WP_184042340.1">
    <property type="nucleotide sequence ID" value="NZ_JACIGK010000002.1"/>
</dbReference>
<sequence>MRMSRFRRLADLHGGQLGRWPEAERAEARMLLAIAPEARVVLDRAAALDRCLDAAGRSVTDMVDPDRVCRAIESGLDGDRAALRTIGAVPAPVSARPPPWVATAGFLAVMGLIGYLAGDPDLLTRQAGSTMSQAPIVLESVLIWWMP</sequence>
<accession>A0A7W6RA44</accession>
<reference evidence="1 2" key="1">
    <citation type="submission" date="2020-08" db="EMBL/GenBank/DDBJ databases">
        <title>Genome sequencing of Purple Non-Sulfur Bacteria from various extreme environments.</title>
        <authorList>
            <person name="Mayer M."/>
        </authorList>
    </citation>
    <scope>NUCLEOTIDE SEQUENCE [LARGE SCALE GENOMIC DNA]</scope>
    <source>
        <strain evidence="1 2">JA131</strain>
    </source>
</reference>
<evidence type="ECO:0000313" key="2">
    <source>
        <dbReference type="Proteomes" id="UP000554286"/>
    </source>
</evidence>
<comment type="caution">
    <text evidence="1">The sequence shown here is derived from an EMBL/GenBank/DDBJ whole genome shotgun (WGS) entry which is preliminary data.</text>
</comment>
<dbReference type="EMBL" id="JACIGK010000002">
    <property type="protein sequence ID" value="MBB4264698.1"/>
    <property type="molecule type" value="Genomic_DNA"/>
</dbReference>
<proteinExistence type="predicted"/>
<keyword evidence="2" id="KW-1185">Reference proteome</keyword>